<dbReference type="InterPro" id="IPR001119">
    <property type="entry name" value="SLH_dom"/>
</dbReference>
<accession>A0A9D1KPQ0</accession>
<gene>
    <name evidence="5" type="ORF">IAA60_08020</name>
</gene>
<keyword evidence="1" id="KW-0677">Repeat</keyword>
<dbReference type="InterPro" id="IPR051465">
    <property type="entry name" value="Cell_Envelope_Struct_Comp"/>
</dbReference>
<feature type="domain" description="SLH" evidence="4">
    <location>
        <begin position="439"/>
        <end position="498"/>
    </location>
</feature>
<dbReference type="Pfam" id="PF00395">
    <property type="entry name" value="SLH"/>
    <property type="match status" value="3"/>
</dbReference>
<evidence type="ECO:0000256" key="1">
    <source>
        <dbReference type="ARBA" id="ARBA00022737"/>
    </source>
</evidence>
<reference evidence="5" key="2">
    <citation type="journal article" date="2021" name="PeerJ">
        <title>Extensive microbial diversity within the chicken gut microbiome revealed by metagenomics and culture.</title>
        <authorList>
            <person name="Gilroy R."/>
            <person name="Ravi A."/>
            <person name="Getino M."/>
            <person name="Pursley I."/>
            <person name="Horton D.L."/>
            <person name="Alikhan N.F."/>
            <person name="Baker D."/>
            <person name="Gharbi K."/>
            <person name="Hall N."/>
            <person name="Watson M."/>
            <person name="Adriaenssens E.M."/>
            <person name="Foster-Nyarko E."/>
            <person name="Jarju S."/>
            <person name="Secka A."/>
            <person name="Antonio M."/>
            <person name="Oren A."/>
            <person name="Chaudhuri R.R."/>
            <person name="La Ragione R."/>
            <person name="Hildebrand F."/>
            <person name="Pallen M.J."/>
        </authorList>
    </citation>
    <scope>NUCLEOTIDE SEQUENCE</scope>
    <source>
        <strain evidence="5">CHK181-108</strain>
    </source>
</reference>
<dbReference type="EMBL" id="DVLU01000083">
    <property type="protein sequence ID" value="HIT85833.1"/>
    <property type="molecule type" value="Genomic_DNA"/>
</dbReference>
<feature type="region of interest" description="Disordered" evidence="2">
    <location>
        <begin position="330"/>
        <end position="379"/>
    </location>
</feature>
<feature type="signal peptide" evidence="3">
    <location>
        <begin position="1"/>
        <end position="22"/>
    </location>
</feature>
<keyword evidence="3" id="KW-0732">Signal</keyword>
<feature type="chain" id="PRO_5039182368" evidence="3">
    <location>
        <begin position="23"/>
        <end position="1403"/>
    </location>
</feature>
<evidence type="ECO:0000256" key="2">
    <source>
        <dbReference type="SAM" id="MobiDB-lite"/>
    </source>
</evidence>
<name>A0A9D1KPQ0_9FIRM</name>
<organism evidence="5 6">
    <name type="scientific">Candidatus Ornithomonoglobus intestinigallinarum</name>
    <dbReference type="NCBI Taxonomy" id="2840894"/>
    <lineage>
        <taxon>Bacteria</taxon>
        <taxon>Bacillati</taxon>
        <taxon>Bacillota</taxon>
        <taxon>Clostridia</taxon>
        <taxon>Candidatus Ornithomonoglobus</taxon>
    </lineage>
</organism>
<dbReference type="PROSITE" id="PS51272">
    <property type="entry name" value="SLH"/>
    <property type="match status" value="3"/>
</dbReference>
<feature type="compositionally biased region" description="Gly residues" evidence="2">
    <location>
        <begin position="338"/>
        <end position="351"/>
    </location>
</feature>
<reference evidence="5" key="1">
    <citation type="submission" date="2020-10" db="EMBL/GenBank/DDBJ databases">
        <authorList>
            <person name="Gilroy R."/>
        </authorList>
    </citation>
    <scope>NUCLEOTIDE SEQUENCE</scope>
    <source>
        <strain evidence="5">CHK181-108</strain>
    </source>
</reference>
<feature type="domain" description="SLH" evidence="4">
    <location>
        <begin position="375"/>
        <end position="438"/>
    </location>
</feature>
<evidence type="ECO:0000256" key="3">
    <source>
        <dbReference type="SAM" id="SignalP"/>
    </source>
</evidence>
<evidence type="ECO:0000313" key="6">
    <source>
        <dbReference type="Proteomes" id="UP000824165"/>
    </source>
</evidence>
<protein>
    <submittedName>
        <fullName evidence="5">S-layer homology domain-containing protein</fullName>
    </submittedName>
</protein>
<dbReference type="Proteomes" id="UP000824165">
    <property type="component" value="Unassembled WGS sequence"/>
</dbReference>
<feature type="compositionally biased region" description="Low complexity" evidence="2">
    <location>
        <begin position="363"/>
        <end position="378"/>
    </location>
</feature>
<feature type="domain" description="SLH" evidence="4">
    <location>
        <begin position="501"/>
        <end position="564"/>
    </location>
</feature>
<sequence>MKKFVAAVVAASLLAGTCSAGAVSVSDVIEEREGGTVSFAGRAENAEGKLMVKVYNTKYGEDDTSGFVKLDTVTPEEDGSFEFSVVIPDTLGDGSNSTGEYEFVLSDGVSSARRTFLYMNTEEAEGVFAVLESEDSDSIYVRMDGEFADSAAMTGIDIEAYEALSETQRRTVCEWFASNRNGSGTAALFNKCIYSLYITVCPENERVLTAQKIAPEYGGKAFAGLSEEEKAKTAAHMAENTPESFDEVSEIFGTALALSALSTARKDDVYNILTNNAVLLELSGTAAYEDYLSLTAADRQKTNEKFVAALGGKMASVSEIADILSSSITKTTSNNTSTGGGSQSTGSGGSGIIAPENTGAKATPSPSGPTETPGQTTGFSDLESVTWAAEAIETLAEMNIVNGVGNGEYDPNASVTREAFVKMLLLASGLFEEGHTSAFGDVDASEWYAAYVGCAADKGIVNGISETEFGIGRTITRQDMAVMIKRAADAAGVEIADVRSYDGFGDSEDIADYAAEAVERLYCAGIINGRDNGLFEPASQLTRAEAAKVIYDAFVTDKSTAVSNPSSSNTPAQASETERILEFMTAVGIASAEDAPLSATADMTAGRFINMALSLAQKKLYAGDTLSGEARSLAESYAMLPEGISESGTLTVAEAAQILVSAAGYSSIVSGDEIWPQASMLGILDGVSQPSSETLSVQDALRMIRNAADCTPAVVEYSGTTPVINILNGTTLLEKAKNIYKRRGTVTGNSITTLYSADGLAGGRIEIDNTEYVCDNDKYGEYLGYYVTYYVQSDDSGDILKYAEPVGDNETTVISAKAFESVSDDFRTVYYTENGRKRTADISASPNVIYNGRYCGDYTADDFNIDAGDITIIKARASDGTDTVIINSYETFIFDRMSSDRLKIFGKYSHTGATTEINLNNAKYTITKNGTEIQPTELKEWDVLSVATARGGFEPYYTILVSDTREEALTESYSYSDMTVTSIGYIYDIAKSYYDSFAENKGVGVPLELGERQIYLLDSFGRVAAVLGDESAQTDDYMYVVNAWINEDGESAGIKYYDMARGEMVTANIAARANVGGESYTGGNIVNSALFDADGNAVLQLVKLTADDDGNVNRVETAVNSTGANTSEFTRTRVSTSWIYENSSFNYEAFLTADAQILCVPDTGNDADDFYVLDRSMFENDQAKNLSTSVTAYNMDEFKRTPMVVVNYSNTSSPDLSDTQNIFVIDKVSEAVNGDGETARLLHGSIGNYEGMEFYINDETLVPNAAPGDALYVSFDKLGNIRGAEIIFSLNELLASGDIYENAKTTRDTTSRNSRTQLLTGWIEDVDLNAGANENMVMLDGTSMLPIRLNGLSSKAVVYDAAARVSTVQDISAIEPGDLMIVRLRYSSVRAIAVIKNIDEAGV</sequence>
<comment type="caution">
    <text evidence="5">The sequence shown here is derived from an EMBL/GenBank/DDBJ whole genome shotgun (WGS) entry which is preliminary data.</text>
</comment>
<evidence type="ECO:0000259" key="4">
    <source>
        <dbReference type="PROSITE" id="PS51272"/>
    </source>
</evidence>
<evidence type="ECO:0000313" key="5">
    <source>
        <dbReference type="EMBL" id="HIT85833.1"/>
    </source>
</evidence>
<proteinExistence type="predicted"/>
<dbReference type="PANTHER" id="PTHR43308">
    <property type="entry name" value="OUTER MEMBRANE PROTEIN ALPHA-RELATED"/>
    <property type="match status" value="1"/>
</dbReference>